<evidence type="ECO:0000313" key="2">
    <source>
        <dbReference type="EMBL" id="TQN48000.1"/>
    </source>
</evidence>
<name>A0A543PVB3_9MICO</name>
<evidence type="ECO:0000256" key="1">
    <source>
        <dbReference type="SAM" id="MobiDB-lite"/>
    </source>
</evidence>
<dbReference type="EMBL" id="VFQF01000001">
    <property type="protein sequence ID" value="TQN48000.1"/>
    <property type="molecule type" value="Genomic_DNA"/>
</dbReference>
<sequence length="70" mass="7524">MTTTGGPPRPDDEGQPEWAAEELLPDEVPEEGEPIGEDGLDSLPDSADVADVVDQHTEIAVDDDLDRPQE</sequence>
<organism evidence="2 3">
    <name type="scientific">Humibacillus xanthopallidus</name>
    <dbReference type="NCBI Taxonomy" id="412689"/>
    <lineage>
        <taxon>Bacteria</taxon>
        <taxon>Bacillati</taxon>
        <taxon>Actinomycetota</taxon>
        <taxon>Actinomycetes</taxon>
        <taxon>Micrococcales</taxon>
        <taxon>Intrasporangiaceae</taxon>
        <taxon>Humibacillus</taxon>
    </lineage>
</organism>
<feature type="region of interest" description="Disordered" evidence="1">
    <location>
        <begin position="1"/>
        <end position="46"/>
    </location>
</feature>
<protein>
    <recommendedName>
        <fullName evidence="4">DUF5709 domain-containing protein</fullName>
    </recommendedName>
</protein>
<gene>
    <name evidence="2" type="ORF">FHX52_1122</name>
</gene>
<proteinExistence type="predicted"/>
<dbReference type="AlphaFoldDB" id="A0A543PVB3"/>
<feature type="compositionally biased region" description="Acidic residues" evidence="1">
    <location>
        <begin position="13"/>
        <end position="40"/>
    </location>
</feature>
<reference evidence="2 3" key="1">
    <citation type="submission" date="2019-06" db="EMBL/GenBank/DDBJ databases">
        <title>Sequencing the genomes of 1000 actinobacteria strains.</title>
        <authorList>
            <person name="Klenk H.-P."/>
        </authorList>
    </citation>
    <scope>NUCLEOTIDE SEQUENCE [LARGE SCALE GENOMIC DNA]</scope>
    <source>
        <strain evidence="2 3">DSM 21776</strain>
    </source>
</reference>
<evidence type="ECO:0008006" key="4">
    <source>
        <dbReference type="Google" id="ProtNLM"/>
    </source>
</evidence>
<evidence type="ECO:0000313" key="3">
    <source>
        <dbReference type="Proteomes" id="UP000320085"/>
    </source>
</evidence>
<dbReference type="Proteomes" id="UP000320085">
    <property type="component" value="Unassembled WGS sequence"/>
</dbReference>
<accession>A0A543PVB3</accession>
<dbReference type="RefSeq" id="WP_141820650.1">
    <property type="nucleotide sequence ID" value="NZ_BAAAQC010000018.1"/>
</dbReference>
<comment type="caution">
    <text evidence="2">The sequence shown here is derived from an EMBL/GenBank/DDBJ whole genome shotgun (WGS) entry which is preliminary data.</text>
</comment>